<dbReference type="GO" id="GO:0005524">
    <property type="term" value="F:ATP binding"/>
    <property type="evidence" value="ECO:0007669"/>
    <property type="project" value="UniProtKB-KW"/>
</dbReference>
<name>A0A8K0P3W7_LADFU</name>
<evidence type="ECO:0000256" key="2">
    <source>
        <dbReference type="ARBA" id="ARBA00022741"/>
    </source>
</evidence>
<dbReference type="InterPro" id="IPR013126">
    <property type="entry name" value="Hsp_70_fam"/>
</dbReference>
<dbReference type="SUPFAM" id="SSF53067">
    <property type="entry name" value="Actin-like ATPase domain"/>
    <property type="match status" value="2"/>
</dbReference>
<dbReference type="GO" id="GO:0005829">
    <property type="term" value="C:cytosol"/>
    <property type="evidence" value="ECO:0007669"/>
    <property type="project" value="TreeGrafter"/>
</dbReference>
<evidence type="ECO:0000256" key="1">
    <source>
        <dbReference type="ARBA" id="ARBA00007381"/>
    </source>
</evidence>
<dbReference type="AlphaFoldDB" id="A0A8K0P3W7"/>
<dbReference type="Gene3D" id="3.30.30.30">
    <property type="match status" value="1"/>
</dbReference>
<dbReference type="Gene3D" id="3.90.640.10">
    <property type="entry name" value="Actin, Chain A, domain 4"/>
    <property type="match status" value="1"/>
</dbReference>
<protein>
    <submittedName>
        <fullName evidence="5">Uncharacterized protein</fullName>
    </submittedName>
</protein>
<keyword evidence="4" id="KW-0732">Signal</keyword>
<dbReference type="FunFam" id="3.30.420.40:FF:000767">
    <property type="entry name" value="Heat shock protein 70 (HSP70)-4, putative"/>
    <property type="match status" value="1"/>
</dbReference>
<feature type="chain" id="PRO_5035430087" evidence="4">
    <location>
        <begin position="24"/>
        <end position="286"/>
    </location>
</feature>
<reference evidence="5" key="1">
    <citation type="submission" date="2013-04" db="EMBL/GenBank/DDBJ databases">
        <authorList>
            <person name="Qu J."/>
            <person name="Murali S.C."/>
            <person name="Bandaranaike D."/>
            <person name="Bellair M."/>
            <person name="Blankenburg K."/>
            <person name="Chao H."/>
            <person name="Dinh H."/>
            <person name="Doddapaneni H."/>
            <person name="Downs B."/>
            <person name="Dugan-Rocha S."/>
            <person name="Elkadiri S."/>
            <person name="Gnanaolivu R.D."/>
            <person name="Hernandez B."/>
            <person name="Javaid M."/>
            <person name="Jayaseelan J.C."/>
            <person name="Lee S."/>
            <person name="Li M."/>
            <person name="Ming W."/>
            <person name="Munidasa M."/>
            <person name="Muniz J."/>
            <person name="Nguyen L."/>
            <person name="Ongeri F."/>
            <person name="Osuji N."/>
            <person name="Pu L.-L."/>
            <person name="Puazo M."/>
            <person name="Qu C."/>
            <person name="Quiroz J."/>
            <person name="Raj R."/>
            <person name="Weissenberger G."/>
            <person name="Xin Y."/>
            <person name="Zou X."/>
            <person name="Han Y."/>
            <person name="Richards S."/>
            <person name="Worley K."/>
            <person name="Muzny D."/>
            <person name="Gibbs R."/>
        </authorList>
    </citation>
    <scope>NUCLEOTIDE SEQUENCE</scope>
    <source>
        <strain evidence="5">Sampled in the wild</strain>
    </source>
</reference>
<dbReference type="Proteomes" id="UP000792457">
    <property type="component" value="Unassembled WGS sequence"/>
</dbReference>
<dbReference type="Pfam" id="PF00012">
    <property type="entry name" value="HSP70"/>
    <property type="match status" value="1"/>
</dbReference>
<dbReference type="FunFam" id="3.30.420.40:FF:000171">
    <property type="entry name" value="Heat shock 70 kDa protein 4"/>
    <property type="match status" value="1"/>
</dbReference>
<keyword evidence="6" id="KW-1185">Reference proteome</keyword>
<keyword evidence="2" id="KW-0547">Nucleotide-binding</keyword>
<accession>A0A8K0P3W7</accession>
<comment type="similarity">
    <text evidence="1">Belongs to the heat shock protein 70 family.</text>
</comment>
<keyword evidence="3" id="KW-0067">ATP-binding</keyword>
<organism evidence="5 6">
    <name type="scientific">Ladona fulva</name>
    <name type="common">Scarce chaser dragonfly</name>
    <name type="synonym">Libellula fulva</name>
    <dbReference type="NCBI Taxonomy" id="123851"/>
    <lineage>
        <taxon>Eukaryota</taxon>
        <taxon>Metazoa</taxon>
        <taxon>Ecdysozoa</taxon>
        <taxon>Arthropoda</taxon>
        <taxon>Hexapoda</taxon>
        <taxon>Insecta</taxon>
        <taxon>Pterygota</taxon>
        <taxon>Palaeoptera</taxon>
        <taxon>Odonata</taxon>
        <taxon>Epiprocta</taxon>
        <taxon>Anisoptera</taxon>
        <taxon>Libelluloidea</taxon>
        <taxon>Libellulidae</taxon>
        <taxon>Ladona</taxon>
    </lineage>
</organism>
<evidence type="ECO:0000313" key="5">
    <source>
        <dbReference type="EMBL" id="KAG8234950.1"/>
    </source>
</evidence>
<proteinExistence type="inferred from homology"/>
<dbReference type="EMBL" id="KZ308860">
    <property type="protein sequence ID" value="KAG8234950.1"/>
    <property type="molecule type" value="Genomic_DNA"/>
</dbReference>
<evidence type="ECO:0000256" key="3">
    <source>
        <dbReference type="ARBA" id="ARBA00022840"/>
    </source>
</evidence>
<feature type="signal peptide" evidence="4">
    <location>
        <begin position="1"/>
        <end position="23"/>
    </location>
</feature>
<dbReference type="Gene3D" id="3.30.420.40">
    <property type="match status" value="2"/>
</dbReference>
<dbReference type="FunFam" id="3.30.30.30:FF:000002">
    <property type="entry name" value="Heat shock 70 kDa protein 4"/>
    <property type="match status" value="1"/>
</dbReference>
<dbReference type="FunFam" id="3.90.640.10:FF:000004">
    <property type="entry name" value="Heat shock 70 kDa protein 4"/>
    <property type="match status" value="1"/>
</dbReference>
<dbReference type="PANTHER" id="PTHR45639">
    <property type="entry name" value="HSC70CB, ISOFORM G-RELATED"/>
    <property type="match status" value="1"/>
</dbReference>
<sequence length="286" mass="31968">MHFFLCFDCLSLCFLLHFRSCVAFSGKNRIIGVAAKNQMVTNVKNTVFGFKRLLGRKYNDPYVQKELKHLPVKAAPLPNGGIGIRVNYLGEEHSFSPEQITAMLFTKLKETSEIALKTKVNDCVISVPSFFTNAERKGLLDAAAIAGLNVLRLMNETTATALAYGIYKQDLPAPEEKPRNVIFVDCGHSSLQVSACAFHKGKLKMLASAADPELGGRDIDFILTEDFCNSFQSRYRIDPHTNPRAYLRLTAEVEKLKKQMSANSTNLPMNIECFMDDKDVTGDMKR</sequence>
<comment type="caution">
    <text evidence="5">The sequence shown here is derived from an EMBL/GenBank/DDBJ whole genome shotgun (WGS) entry which is preliminary data.</text>
</comment>
<dbReference type="GO" id="GO:0005634">
    <property type="term" value="C:nucleus"/>
    <property type="evidence" value="ECO:0007669"/>
    <property type="project" value="TreeGrafter"/>
</dbReference>
<evidence type="ECO:0000313" key="6">
    <source>
        <dbReference type="Proteomes" id="UP000792457"/>
    </source>
</evidence>
<dbReference type="InterPro" id="IPR043129">
    <property type="entry name" value="ATPase_NBD"/>
</dbReference>
<dbReference type="OrthoDB" id="434160at2759"/>
<dbReference type="GO" id="GO:0140662">
    <property type="term" value="F:ATP-dependent protein folding chaperone"/>
    <property type="evidence" value="ECO:0007669"/>
    <property type="project" value="InterPro"/>
</dbReference>
<gene>
    <name evidence="5" type="ORF">J437_LFUL015518</name>
</gene>
<dbReference type="PANTHER" id="PTHR45639:SF4">
    <property type="entry name" value="HSC70CB, ISOFORM G"/>
    <property type="match status" value="1"/>
</dbReference>
<reference evidence="5" key="2">
    <citation type="submission" date="2017-10" db="EMBL/GenBank/DDBJ databases">
        <title>Ladona fulva Genome sequencing and assembly.</title>
        <authorList>
            <person name="Murali S."/>
            <person name="Richards S."/>
            <person name="Bandaranaike D."/>
            <person name="Bellair M."/>
            <person name="Blankenburg K."/>
            <person name="Chao H."/>
            <person name="Dinh H."/>
            <person name="Doddapaneni H."/>
            <person name="Dugan-Rocha S."/>
            <person name="Elkadiri S."/>
            <person name="Gnanaolivu R."/>
            <person name="Hernandez B."/>
            <person name="Skinner E."/>
            <person name="Javaid M."/>
            <person name="Lee S."/>
            <person name="Li M."/>
            <person name="Ming W."/>
            <person name="Munidasa M."/>
            <person name="Muniz J."/>
            <person name="Nguyen L."/>
            <person name="Hughes D."/>
            <person name="Osuji N."/>
            <person name="Pu L.-L."/>
            <person name="Puazo M."/>
            <person name="Qu C."/>
            <person name="Quiroz J."/>
            <person name="Raj R."/>
            <person name="Weissenberger G."/>
            <person name="Xin Y."/>
            <person name="Zou X."/>
            <person name="Han Y."/>
            <person name="Worley K."/>
            <person name="Muzny D."/>
            <person name="Gibbs R."/>
        </authorList>
    </citation>
    <scope>NUCLEOTIDE SEQUENCE</scope>
    <source>
        <strain evidence="5">Sampled in the wild</strain>
    </source>
</reference>
<evidence type="ECO:0000256" key="4">
    <source>
        <dbReference type="SAM" id="SignalP"/>
    </source>
</evidence>